<comment type="subcellular location">
    <subcellularLocation>
        <location evidence="1">Cell membrane</location>
        <topology evidence="1">Multi-pass membrane protein</topology>
    </subcellularLocation>
</comment>
<keyword evidence="4 6" id="KW-1133">Transmembrane helix</keyword>
<evidence type="ECO:0000256" key="5">
    <source>
        <dbReference type="ARBA" id="ARBA00023136"/>
    </source>
</evidence>
<feature type="transmembrane region" description="Helical" evidence="6">
    <location>
        <begin position="175"/>
        <end position="196"/>
    </location>
</feature>
<feature type="transmembrane region" description="Helical" evidence="6">
    <location>
        <begin position="439"/>
        <end position="458"/>
    </location>
</feature>
<sequence>MLQKVLSNSFIYGVAPQLIGFVNMLLLPLITPHLTAFDYGLYGVVNAYMAGLGMLQFLGLTIVVINAFYHYPQKYIWIWRKVLGVLPLWNVPFILLQSIVLYWVIPYDALADRSIIIVLAALPVLFNATFTFIGSTYYQLRLEAKPLFYRTLIIGASVAIMNYGFIVFFRMGYMGWFYANAIGSILMGLTYVHLFFKIKLYPIFRPFSKIKPMIKLGVSTIPHHLSNYILDYSDRVLMELSNIPVKAIGRYNLSYSIGDRVFQLSRGVGQAVVPVIIDLFKKDKIKEAQNIIRYLTVIYILSTVCVSIWTKELFLLLVRNDNLNDVYPIAIVIIISMNYRPYFLLSTSILEYKEKTAFLSKLSIGITVLNVTCNLVLLPIFGIMGAAITTFVSYLVYGFISFFISKSTLSIFNKVEIVITLLGILLALLFSIEMVEADYISKVIFSLIAITLILFIYIKSKRMNLL</sequence>
<reference evidence="7 8" key="1">
    <citation type="submission" date="2020-04" db="EMBL/GenBank/DDBJ databases">
        <title>Flammeovirga sp. SR4, a novel species isolated from seawater.</title>
        <authorList>
            <person name="Wang X."/>
        </authorList>
    </citation>
    <scope>NUCLEOTIDE SEQUENCE [LARGE SCALE GENOMIC DNA]</scope>
    <source>
        <strain evidence="7 8">ATCC 23126</strain>
    </source>
</reference>
<evidence type="ECO:0000256" key="3">
    <source>
        <dbReference type="ARBA" id="ARBA00022692"/>
    </source>
</evidence>
<name>A0A7X9S0Q8_9BACT</name>
<dbReference type="AlphaFoldDB" id="A0A7X9S0Q8"/>
<dbReference type="RefSeq" id="WP_169660450.1">
    <property type="nucleotide sequence ID" value="NZ_JABANE010000146.1"/>
</dbReference>
<keyword evidence="3 6" id="KW-0812">Transmembrane</keyword>
<evidence type="ECO:0000256" key="4">
    <source>
        <dbReference type="ARBA" id="ARBA00022989"/>
    </source>
</evidence>
<evidence type="ECO:0000313" key="7">
    <source>
        <dbReference type="EMBL" id="NME72256.1"/>
    </source>
</evidence>
<evidence type="ECO:0000313" key="8">
    <source>
        <dbReference type="Proteomes" id="UP000576082"/>
    </source>
</evidence>
<dbReference type="PANTHER" id="PTHR30250:SF11">
    <property type="entry name" value="O-ANTIGEN TRANSPORTER-RELATED"/>
    <property type="match status" value="1"/>
</dbReference>
<organism evidence="7 8">
    <name type="scientific">Flammeovirga aprica JL-4</name>
    <dbReference type="NCBI Taxonomy" id="694437"/>
    <lineage>
        <taxon>Bacteria</taxon>
        <taxon>Pseudomonadati</taxon>
        <taxon>Bacteroidota</taxon>
        <taxon>Cytophagia</taxon>
        <taxon>Cytophagales</taxon>
        <taxon>Flammeovirgaceae</taxon>
        <taxon>Flammeovirga</taxon>
    </lineage>
</organism>
<protein>
    <recommendedName>
        <fullName evidence="9">Polysaccharide biosynthesis protein C-terminal domain-containing protein</fullName>
    </recommendedName>
</protein>
<feature type="transmembrane region" description="Helical" evidence="6">
    <location>
        <begin position="383"/>
        <end position="403"/>
    </location>
</feature>
<feature type="transmembrane region" description="Helical" evidence="6">
    <location>
        <begin position="147"/>
        <end position="169"/>
    </location>
</feature>
<feature type="transmembrane region" description="Helical" evidence="6">
    <location>
        <begin position="415"/>
        <end position="433"/>
    </location>
</feature>
<keyword evidence="2" id="KW-1003">Cell membrane</keyword>
<accession>A0A7X9S0Q8</accession>
<feature type="transmembrane region" description="Helical" evidence="6">
    <location>
        <begin position="83"/>
        <end position="103"/>
    </location>
</feature>
<dbReference type="GO" id="GO:0005886">
    <property type="term" value="C:plasma membrane"/>
    <property type="evidence" value="ECO:0007669"/>
    <property type="project" value="UniProtKB-SubCell"/>
</dbReference>
<evidence type="ECO:0008006" key="9">
    <source>
        <dbReference type="Google" id="ProtNLM"/>
    </source>
</evidence>
<feature type="transmembrane region" description="Helical" evidence="6">
    <location>
        <begin position="9"/>
        <end position="30"/>
    </location>
</feature>
<evidence type="ECO:0000256" key="2">
    <source>
        <dbReference type="ARBA" id="ARBA00022475"/>
    </source>
</evidence>
<feature type="transmembrane region" description="Helical" evidence="6">
    <location>
        <begin position="357"/>
        <end position="377"/>
    </location>
</feature>
<feature type="transmembrane region" description="Helical" evidence="6">
    <location>
        <begin position="291"/>
        <end position="310"/>
    </location>
</feature>
<evidence type="ECO:0000256" key="1">
    <source>
        <dbReference type="ARBA" id="ARBA00004651"/>
    </source>
</evidence>
<feature type="transmembrane region" description="Helical" evidence="6">
    <location>
        <begin position="115"/>
        <end position="135"/>
    </location>
</feature>
<feature type="transmembrane region" description="Helical" evidence="6">
    <location>
        <begin position="50"/>
        <end position="71"/>
    </location>
</feature>
<gene>
    <name evidence="7" type="ORF">HHU12_30125</name>
</gene>
<feature type="transmembrane region" description="Helical" evidence="6">
    <location>
        <begin position="326"/>
        <end position="345"/>
    </location>
</feature>
<dbReference type="EMBL" id="JABANE010000146">
    <property type="protein sequence ID" value="NME72256.1"/>
    <property type="molecule type" value="Genomic_DNA"/>
</dbReference>
<keyword evidence="8" id="KW-1185">Reference proteome</keyword>
<evidence type="ECO:0000256" key="6">
    <source>
        <dbReference type="SAM" id="Phobius"/>
    </source>
</evidence>
<keyword evidence="5 6" id="KW-0472">Membrane</keyword>
<dbReference type="InterPro" id="IPR050833">
    <property type="entry name" value="Poly_Biosynth_Transport"/>
</dbReference>
<dbReference type="PANTHER" id="PTHR30250">
    <property type="entry name" value="PST FAMILY PREDICTED COLANIC ACID TRANSPORTER"/>
    <property type="match status" value="1"/>
</dbReference>
<proteinExistence type="predicted"/>
<comment type="caution">
    <text evidence="7">The sequence shown here is derived from an EMBL/GenBank/DDBJ whole genome shotgun (WGS) entry which is preliminary data.</text>
</comment>
<dbReference type="Proteomes" id="UP000576082">
    <property type="component" value="Unassembled WGS sequence"/>
</dbReference>